<sequence length="674" mass="77138">MEKYEMNNGRLGLSSTETLYSHVQKVYLKYRTGEDNSKMLRLTMEIKSELTLSAGKVLCLQITDDNDCAFYYSLLLTHDDFSILKCQQGLLVDFDHFSTQLIKLFDACKTQDMTNKFILVLDEEDSLIIQTQQNNHSHNSNNNGSYFLKVIEKNNFKNLCHLSLKVQQGSDSDVKTHMSLKISNLTEKLTQEVRMHKTTEMNLNEALKALDIKTKELAELQLKLSEEKNNLKLETSHQISEEREKLTKLQMEWQQRLEMEKSQLIMQYQKQVNDLNEQINLLTFNNKNLYESRCQLDTSLKEKNFQMEALEKQVLQLTQETVHLKKQSSQLDQDYHEQDKIVIALKTKLAVAEQELKDKAKYLEKQQELLKSATEQKQFLEEALNDKEMHMQRKQAAVQGLSSDLMKCNDVIAKLQADLAASKAKMKLRTDIALEQEKVLEKKSLQLAAQSQAINELNEKVTKLEDELTLVKAELEEAKKDLEEKETTIKKNNNVINWLNRRLTESNTSSANSTNLISSSRSEIDPVFQAAQPKGNLTNLTKGWPPWLVNSVNGLNSSRSNTPGLATSNVTNYNLQQTASVHIADGTKHSSGRSAINECSKEQKIQVLDEDTEKDEKSQGLDPKYFQSMTDKDYVTNNQLLNPKNDSWKKTSAVNTAIGRKQTSTYFPKKTVAL</sequence>
<dbReference type="PANTHER" id="PTHR44281:SF2">
    <property type="entry name" value="SPINDLE ASSEMBLY ABNORMAL PROTEIN 6 HOMOLOG"/>
    <property type="match status" value="1"/>
</dbReference>
<evidence type="ECO:0000256" key="5">
    <source>
        <dbReference type="ARBA" id="ARBA00023306"/>
    </source>
</evidence>
<feature type="coiled-coil region" evidence="6">
    <location>
        <begin position="440"/>
        <end position="495"/>
    </location>
</feature>
<dbReference type="Pfam" id="PF16531">
    <property type="entry name" value="SAS-6_N"/>
    <property type="match status" value="1"/>
</dbReference>
<evidence type="ECO:0000256" key="3">
    <source>
        <dbReference type="ARBA" id="ARBA00023054"/>
    </source>
</evidence>
<organism evidence="8 9">
    <name type="scientific">Polyplax serrata</name>
    <name type="common">Common mouse louse</name>
    <dbReference type="NCBI Taxonomy" id="468196"/>
    <lineage>
        <taxon>Eukaryota</taxon>
        <taxon>Metazoa</taxon>
        <taxon>Ecdysozoa</taxon>
        <taxon>Arthropoda</taxon>
        <taxon>Hexapoda</taxon>
        <taxon>Insecta</taxon>
        <taxon>Pterygota</taxon>
        <taxon>Neoptera</taxon>
        <taxon>Paraneoptera</taxon>
        <taxon>Psocodea</taxon>
        <taxon>Troctomorpha</taxon>
        <taxon>Phthiraptera</taxon>
        <taxon>Anoplura</taxon>
        <taxon>Polyplacidae</taxon>
        <taxon>Polyplax</taxon>
    </lineage>
</organism>
<evidence type="ECO:0000256" key="6">
    <source>
        <dbReference type="SAM" id="Coils"/>
    </source>
</evidence>
<comment type="subcellular location">
    <subcellularLocation>
        <location evidence="1">Cytoplasm</location>
        <location evidence="1">Cytoskeleton</location>
        <location evidence="1">Microtubule organizing center</location>
        <location evidence="1">Centrosome</location>
    </subcellularLocation>
</comment>
<keyword evidence="9" id="KW-1185">Reference proteome</keyword>
<gene>
    <name evidence="8" type="ORF">RUM44_013381</name>
</gene>
<protein>
    <recommendedName>
        <fullName evidence="7">Spindle assembly abnormal protein 6 N-terminal domain-containing protein</fullName>
    </recommendedName>
</protein>
<name>A0ABR1BE15_POLSC</name>
<dbReference type="PANTHER" id="PTHR44281">
    <property type="entry name" value="SPINDLE ASSEMBLY ABNORMAL PROTEIN 6 HOMOLOG"/>
    <property type="match status" value="1"/>
</dbReference>
<accession>A0ABR1BE15</accession>
<evidence type="ECO:0000256" key="1">
    <source>
        <dbReference type="ARBA" id="ARBA00004300"/>
    </source>
</evidence>
<evidence type="ECO:0000256" key="4">
    <source>
        <dbReference type="ARBA" id="ARBA00023212"/>
    </source>
</evidence>
<keyword evidence="4" id="KW-0206">Cytoskeleton</keyword>
<reference evidence="8 9" key="1">
    <citation type="submission" date="2023-09" db="EMBL/GenBank/DDBJ databases">
        <title>Genomes of two closely related lineages of the louse Polyplax serrata with different host specificities.</title>
        <authorList>
            <person name="Martinu J."/>
            <person name="Tarabai H."/>
            <person name="Stefka J."/>
            <person name="Hypsa V."/>
        </authorList>
    </citation>
    <scope>NUCLEOTIDE SEQUENCE [LARGE SCALE GENOMIC DNA]</scope>
    <source>
        <strain evidence="8">98ZLc_SE</strain>
    </source>
</reference>
<evidence type="ECO:0000313" key="8">
    <source>
        <dbReference type="EMBL" id="KAK6641666.1"/>
    </source>
</evidence>
<comment type="caution">
    <text evidence="8">The sequence shown here is derived from an EMBL/GenBank/DDBJ whole genome shotgun (WGS) entry which is preliminary data.</text>
</comment>
<evidence type="ECO:0000256" key="2">
    <source>
        <dbReference type="ARBA" id="ARBA00022490"/>
    </source>
</evidence>
<evidence type="ECO:0000313" key="9">
    <source>
        <dbReference type="Proteomes" id="UP001359485"/>
    </source>
</evidence>
<proteinExistence type="predicted"/>
<dbReference type="Gene3D" id="2.170.210.20">
    <property type="entry name" value="Spindle assembly abnormal protein 6, N-terminal domain"/>
    <property type="match status" value="1"/>
</dbReference>
<feature type="coiled-coil region" evidence="6">
    <location>
        <begin position="203"/>
        <end position="397"/>
    </location>
</feature>
<dbReference type="EMBL" id="JAWJWF010000001">
    <property type="protein sequence ID" value="KAK6641666.1"/>
    <property type="molecule type" value="Genomic_DNA"/>
</dbReference>
<feature type="domain" description="Spindle assembly abnormal protein 6 N-terminal" evidence="7">
    <location>
        <begin position="19"/>
        <end position="165"/>
    </location>
</feature>
<evidence type="ECO:0000259" key="7">
    <source>
        <dbReference type="Pfam" id="PF16531"/>
    </source>
</evidence>
<dbReference type="CDD" id="cd10142">
    <property type="entry name" value="HD_SAS6_N"/>
    <property type="match status" value="1"/>
</dbReference>
<keyword evidence="3 6" id="KW-0175">Coiled coil</keyword>
<keyword evidence="2" id="KW-0963">Cytoplasm</keyword>
<dbReference type="InterPro" id="IPR038558">
    <property type="entry name" value="SAS-6_N_sf"/>
</dbReference>
<dbReference type="InterPro" id="IPR032396">
    <property type="entry name" value="SAS-6_N"/>
</dbReference>
<keyword evidence="5" id="KW-0131">Cell cycle</keyword>
<dbReference type="Proteomes" id="UP001359485">
    <property type="component" value="Unassembled WGS sequence"/>
</dbReference>